<dbReference type="PROSITE" id="PS51089">
    <property type="entry name" value="HP"/>
    <property type="match status" value="1"/>
</dbReference>
<evidence type="ECO:0000313" key="2">
    <source>
        <dbReference type="EMBL" id="KAG8470676.1"/>
    </source>
</evidence>
<accession>A0A8J6CH09</accession>
<dbReference type="Gene3D" id="1.10.950.10">
    <property type="entry name" value="Villin headpiece domain"/>
    <property type="match status" value="1"/>
</dbReference>
<proteinExistence type="predicted"/>
<dbReference type="InterPro" id="IPR036886">
    <property type="entry name" value="Villin_headpiece_dom_sf"/>
</dbReference>
<name>A0A8J6CH09_DIALT</name>
<comment type="caution">
    <text evidence="2">The sequence shown here is derived from an EMBL/GenBank/DDBJ whole genome shotgun (WGS) entry which is preliminary data.</text>
</comment>
<dbReference type="Proteomes" id="UP000751190">
    <property type="component" value="Unassembled WGS sequence"/>
</dbReference>
<dbReference type="EMBL" id="JAGTXO010000001">
    <property type="protein sequence ID" value="KAG8470676.1"/>
    <property type="molecule type" value="Genomic_DNA"/>
</dbReference>
<organism evidence="2 3">
    <name type="scientific">Diacronema lutheri</name>
    <name type="common">Unicellular marine alga</name>
    <name type="synonym">Monochrysis lutheri</name>
    <dbReference type="NCBI Taxonomy" id="2081491"/>
    <lineage>
        <taxon>Eukaryota</taxon>
        <taxon>Haptista</taxon>
        <taxon>Haptophyta</taxon>
        <taxon>Pavlovophyceae</taxon>
        <taxon>Pavlovales</taxon>
        <taxon>Pavlovaceae</taxon>
        <taxon>Diacronema</taxon>
    </lineage>
</organism>
<dbReference type="Pfam" id="PF02209">
    <property type="entry name" value="VHP"/>
    <property type="match status" value="1"/>
</dbReference>
<evidence type="ECO:0000313" key="3">
    <source>
        <dbReference type="Proteomes" id="UP000751190"/>
    </source>
</evidence>
<dbReference type="GO" id="GO:0007010">
    <property type="term" value="P:cytoskeleton organization"/>
    <property type="evidence" value="ECO:0007669"/>
    <property type="project" value="InterPro"/>
</dbReference>
<dbReference type="SUPFAM" id="SSF47050">
    <property type="entry name" value="VHP, Villin headpiece domain"/>
    <property type="match status" value="1"/>
</dbReference>
<gene>
    <name evidence="2" type="ORF">KFE25_009097</name>
</gene>
<sequence>MDVPSLRELSERAVCAMVGSLRTVSTYDLIKLHAISRTHFPSSKLERVTGERIARSFDGLRTLVGDTALSAAVGSEAYESLLEASAQRAHEFARLRVTGVVLRPELPDLRACAEAGTLENGRTCFPLASLRRGVTWPEKVDPHRREEFLSDAEFAETFHMPRDAFHSLAPWKQRALKRDSELF</sequence>
<dbReference type="InterPro" id="IPR003128">
    <property type="entry name" value="Villin_headpiece"/>
</dbReference>
<keyword evidence="3" id="KW-1185">Reference proteome</keyword>
<protein>
    <recommendedName>
        <fullName evidence="1">HP domain-containing protein</fullName>
    </recommendedName>
</protein>
<dbReference type="SMART" id="SM00153">
    <property type="entry name" value="VHP"/>
    <property type="match status" value="1"/>
</dbReference>
<dbReference type="GO" id="GO:0003779">
    <property type="term" value="F:actin binding"/>
    <property type="evidence" value="ECO:0007669"/>
    <property type="project" value="InterPro"/>
</dbReference>
<reference evidence="2" key="1">
    <citation type="submission" date="2021-05" db="EMBL/GenBank/DDBJ databases">
        <title>The genome of the haptophyte Pavlova lutheri (Diacronema luteri, Pavlovales) - a model for lipid biosynthesis in eukaryotic algae.</title>
        <authorList>
            <person name="Hulatt C.J."/>
            <person name="Posewitz M.C."/>
        </authorList>
    </citation>
    <scope>NUCLEOTIDE SEQUENCE</scope>
    <source>
        <strain evidence="2">NIVA-4/92</strain>
    </source>
</reference>
<dbReference type="AlphaFoldDB" id="A0A8J6CH09"/>
<evidence type="ECO:0000259" key="1">
    <source>
        <dbReference type="PROSITE" id="PS51089"/>
    </source>
</evidence>
<dbReference type="OrthoDB" id="6375767at2759"/>
<feature type="domain" description="HP" evidence="1">
    <location>
        <begin position="119"/>
        <end position="183"/>
    </location>
</feature>